<dbReference type="Gene3D" id="3.30.1490.480">
    <property type="entry name" value="Endolytic murein transglycosylase"/>
    <property type="match status" value="1"/>
</dbReference>
<dbReference type="AlphaFoldDB" id="A0A0V8JH91"/>
<reference evidence="1 2" key="1">
    <citation type="submission" date="2015-11" db="EMBL/GenBank/DDBJ databases">
        <title>Bacillus caseinolyticus sp nov.</title>
        <authorList>
            <person name="Dastager S.G."/>
            <person name="Mawlankar R."/>
        </authorList>
    </citation>
    <scope>NUCLEOTIDE SEQUENCE [LARGE SCALE GENOMIC DNA]</scope>
    <source>
        <strain evidence="1 2">SGD-V-76</strain>
    </source>
</reference>
<gene>
    <name evidence="1" type="ORF">AS180_19340</name>
</gene>
<keyword evidence="2" id="KW-1185">Reference proteome</keyword>
<proteinExistence type="predicted"/>
<name>A0A0V8JH91_9BACI</name>
<protein>
    <recommendedName>
        <fullName evidence="3">Endolytic transglycosylase MltG</fullName>
    </recommendedName>
</protein>
<evidence type="ECO:0000313" key="1">
    <source>
        <dbReference type="EMBL" id="KSU86312.1"/>
    </source>
</evidence>
<sequence>MTPNTLRSFAMGLLVAATATGIVYLLEPSSKPASKELSQEEMQTQLEDKGFVVQTQDELDKQLADAKAEAVQAVGKEPKEEKEEQPKEEEAVYRTIINVSSGMTAVDVGEILEKAKIVKSGFEFYKKVEGQGVENKLRPGTFEVDSGMTEDEMIAVIFKG</sequence>
<evidence type="ECO:0008006" key="3">
    <source>
        <dbReference type="Google" id="ProtNLM"/>
    </source>
</evidence>
<evidence type="ECO:0000313" key="2">
    <source>
        <dbReference type="Proteomes" id="UP000053681"/>
    </source>
</evidence>
<dbReference type="RefSeq" id="WP_062687336.1">
    <property type="nucleotide sequence ID" value="NZ_KQ758708.1"/>
</dbReference>
<accession>A0A0V8JH91</accession>
<comment type="caution">
    <text evidence="1">The sequence shown here is derived from an EMBL/GenBank/DDBJ whole genome shotgun (WGS) entry which is preliminary data.</text>
</comment>
<dbReference type="Proteomes" id="UP000053681">
    <property type="component" value="Unassembled WGS sequence"/>
</dbReference>
<dbReference type="EMBL" id="LNQP01000094">
    <property type="protein sequence ID" value="KSU86312.1"/>
    <property type="molecule type" value="Genomic_DNA"/>
</dbReference>
<organism evidence="1 2">
    <name type="scientific">Priestia veravalensis</name>
    <dbReference type="NCBI Taxonomy" id="1414648"/>
    <lineage>
        <taxon>Bacteria</taxon>
        <taxon>Bacillati</taxon>
        <taxon>Bacillota</taxon>
        <taxon>Bacilli</taxon>
        <taxon>Bacillales</taxon>
        <taxon>Bacillaceae</taxon>
        <taxon>Priestia</taxon>
    </lineage>
</organism>